<dbReference type="EMBL" id="UINC01007346">
    <property type="protein sequence ID" value="SVA32813.1"/>
    <property type="molecule type" value="Genomic_DNA"/>
</dbReference>
<protein>
    <submittedName>
        <fullName evidence="1">Uncharacterized protein</fullName>
    </submittedName>
</protein>
<organism evidence="1">
    <name type="scientific">marine metagenome</name>
    <dbReference type="NCBI Taxonomy" id="408172"/>
    <lineage>
        <taxon>unclassified sequences</taxon>
        <taxon>metagenomes</taxon>
        <taxon>ecological metagenomes</taxon>
    </lineage>
</organism>
<gene>
    <name evidence="1" type="ORF">METZ01_LOCUS85667</name>
</gene>
<name>A0A381V0R3_9ZZZZ</name>
<dbReference type="AlphaFoldDB" id="A0A381V0R3"/>
<evidence type="ECO:0000313" key="1">
    <source>
        <dbReference type="EMBL" id="SVA32813.1"/>
    </source>
</evidence>
<sequence length="44" mass="4800">MPKTHADLKYDFENRCFVVSNENGVVASLAAGDQRVAYRGKANG</sequence>
<reference evidence="1" key="1">
    <citation type="submission" date="2018-05" db="EMBL/GenBank/DDBJ databases">
        <authorList>
            <person name="Lanie J.A."/>
            <person name="Ng W.-L."/>
            <person name="Kazmierczak K.M."/>
            <person name="Andrzejewski T.M."/>
            <person name="Davidsen T.M."/>
            <person name="Wayne K.J."/>
            <person name="Tettelin H."/>
            <person name="Glass J.I."/>
            <person name="Rusch D."/>
            <person name="Podicherti R."/>
            <person name="Tsui H.-C.T."/>
            <person name="Winkler M.E."/>
        </authorList>
    </citation>
    <scope>NUCLEOTIDE SEQUENCE</scope>
</reference>
<proteinExistence type="predicted"/>
<accession>A0A381V0R3</accession>